<proteinExistence type="predicted"/>
<dbReference type="InterPro" id="IPR035093">
    <property type="entry name" value="RelE/ParE_toxin_dom_sf"/>
</dbReference>
<dbReference type="Gene3D" id="3.30.2310.20">
    <property type="entry name" value="RelE-like"/>
    <property type="match status" value="1"/>
</dbReference>
<reference evidence="2 3" key="1">
    <citation type="submission" date="2017-09" db="EMBL/GenBank/DDBJ databases">
        <title>Depth-based differentiation of microbial function through sediment-hosted aquifers and enrichment of novel symbionts in the deep terrestrial subsurface.</title>
        <authorList>
            <person name="Probst A.J."/>
            <person name="Ladd B."/>
            <person name="Jarett J.K."/>
            <person name="Geller-Mcgrath D.E."/>
            <person name="Sieber C.M."/>
            <person name="Emerson J.B."/>
            <person name="Anantharaman K."/>
            <person name="Thomas B.C."/>
            <person name="Malmstrom R."/>
            <person name="Stieglmeier M."/>
            <person name="Klingl A."/>
            <person name="Woyke T."/>
            <person name="Ryan C.M."/>
            <person name="Banfield J.F."/>
        </authorList>
    </citation>
    <scope>NUCLEOTIDE SEQUENCE [LARGE SCALE GENOMIC DNA]</scope>
    <source>
        <strain evidence="2">CG23_combo_of_CG06-09_8_20_14_all_48_7</strain>
    </source>
</reference>
<evidence type="ECO:0000313" key="3">
    <source>
        <dbReference type="Proteomes" id="UP000230392"/>
    </source>
</evidence>
<gene>
    <name evidence="2" type="ORF">COX46_00425</name>
</gene>
<dbReference type="InterPro" id="IPR007712">
    <property type="entry name" value="RelE/ParE_toxin"/>
</dbReference>
<dbReference type="Pfam" id="PF05016">
    <property type="entry name" value="ParE_toxin"/>
    <property type="match status" value="1"/>
</dbReference>
<name>A0A2G9YBX7_9BACT</name>
<evidence type="ECO:0000256" key="1">
    <source>
        <dbReference type="ARBA" id="ARBA00022649"/>
    </source>
</evidence>
<dbReference type="SUPFAM" id="SSF143011">
    <property type="entry name" value="RelE-like"/>
    <property type="match status" value="1"/>
</dbReference>
<sequence length="61" mass="7576">MKEKIQELKVNPRPSGCEKLTAEEGYRIRVRNIRILYRVDDKTKTVFIYRVRHRREVYRMH</sequence>
<accession>A0A2G9YBX7</accession>
<comment type="caution">
    <text evidence="2">The sequence shown here is derived from an EMBL/GenBank/DDBJ whole genome shotgun (WGS) entry which is preliminary data.</text>
</comment>
<organism evidence="2 3">
    <name type="scientific">bacterium (Candidatus Ratteibacteria) CG23_combo_of_CG06-09_8_20_14_all_48_7</name>
    <dbReference type="NCBI Taxonomy" id="2014292"/>
    <lineage>
        <taxon>Bacteria</taxon>
        <taxon>Candidatus Ratteibacteria</taxon>
    </lineage>
</organism>
<dbReference type="EMBL" id="PCRF01000021">
    <property type="protein sequence ID" value="PIP16730.1"/>
    <property type="molecule type" value="Genomic_DNA"/>
</dbReference>
<evidence type="ECO:0000313" key="2">
    <source>
        <dbReference type="EMBL" id="PIP16730.1"/>
    </source>
</evidence>
<dbReference type="AlphaFoldDB" id="A0A2G9YBX7"/>
<dbReference type="Proteomes" id="UP000230392">
    <property type="component" value="Unassembled WGS sequence"/>
</dbReference>
<keyword evidence="1" id="KW-1277">Toxin-antitoxin system</keyword>
<protein>
    <submittedName>
        <fullName evidence="2">Type II toxin-antitoxin system mRNA interferase toxin, RelE/StbE family</fullName>
    </submittedName>
</protein>